<protein>
    <submittedName>
        <fullName evidence="5">Putative carboxylesterase</fullName>
    </submittedName>
</protein>
<feature type="domain" description="Carboxylesterase type B" evidence="4">
    <location>
        <begin position="76"/>
        <end position="390"/>
    </location>
</feature>
<dbReference type="ESTHER" id="colsu-a0a066xnu4">
    <property type="family name" value="Fungal_carboxylesterase_lipase"/>
</dbReference>
<dbReference type="PANTHER" id="PTHR43918:SF4">
    <property type="entry name" value="CARBOXYLIC ESTER HYDROLASE"/>
    <property type="match status" value="1"/>
</dbReference>
<evidence type="ECO:0000256" key="1">
    <source>
        <dbReference type="ARBA" id="ARBA00005964"/>
    </source>
</evidence>
<dbReference type="OrthoDB" id="408631at2759"/>
<evidence type="ECO:0000313" key="5">
    <source>
        <dbReference type="EMBL" id="KDN67406.1"/>
    </source>
</evidence>
<evidence type="ECO:0000259" key="4">
    <source>
        <dbReference type="Pfam" id="PF00135"/>
    </source>
</evidence>
<dbReference type="InterPro" id="IPR002018">
    <property type="entry name" value="CarbesteraseB"/>
</dbReference>
<sequence>MRVQSSLPNVLGVVVTASCVVATTPSSSGWTIGQPVTTTSGTVGGHAASGADQVCTLFTHSGYYSRDDGFANHSCRQVSEYLGIPYAQPPVGALRFQPPVTYENPSPINGSAFGHQCMQPPSKSPTSLDTVLKLGIPASAADVFKLIVDTGSQSEDCLTLNVWTKPQTGDAKKAVLVWVHGGAFSTGSSRIPAYNGKFIADQEDVVVVSMNYRLNIFGFPGNPVSAPNLGILDIRMAMQWIRDNVEQFGGDAKRITMVGQSAGGSLVDSYSYAFATDPIANGFIPMSGTANAFGTFTNETVNQRWFQISSMVGCGSNLINHVDVSDCMSKKNATELITAMASIGGAVSSGLAFSPVIDNRLIFPDYSNRDSAKAGYLIGNTENEAGLFKIESPNVNETYWFGFNLVAFTCPAARRAARAVSASHPTWRYRYFGDFPNMAVTTTPPSGSWHASEIPVLFGTAPEAAVKNTEQEIAVGKYMRGAWAAFAKDTESGLLNYGGQWPRYQIQGTTLNRISFENQTGMDLAPSDSYDGLCAQVGVPIA</sequence>
<dbReference type="STRING" id="1173701.A0A066XNU4"/>
<keyword evidence="3" id="KW-0732">Signal</keyword>
<gene>
    <name evidence="5" type="ORF">CSUB01_09073</name>
</gene>
<feature type="domain" description="Carboxylesterase type B" evidence="4">
    <location>
        <begin position="406"/>
        <end position="519"/>
    </location>
</feature>
<dbReference type="Pfam" id="PF00135">
    <property type="entry name" value="COesterase"/>
    <property type="match status" value="2"/>
</dbReference>
<feature type="signal peptide" evidence="3">
    <location>
        <begin position="1"/>
        <end position="22"/>
    </location>
</feature>
<dbReference type="HOGENOM" id="CLU_006586_15_2_1"/>
<dbReference type="SUPFAM" id="SSF53474">
    <property type="entry name" value="alpha/beta-Hydrolases"/>
    <property type="match status" value="1"/>
</dbReference>
<dbReference type="Proteomes" id="UP000027238">
    <property type="component" value="Unassembled WGS sequence"/>
</dbReference>
<dbReference type="EMBL" id="JMSE01000818">
    <property type="protein sequence ID" value="KDN67406.1"/>
    <property type="molecule type" value="Genomic_DNA"/>
</dbReference>
<dbReference type="InterPro" id="IPR029058">
    <property type="entry name" value="AB_hydrolase_fold"/>
</dbReference>
<dbReference type="GO" id="GO:0052689">
    <property type="term" value="F:carboxylic ester hydrolase activity"/>
    <property type="evidence" value="ECO:0007669"/>
    <property type="project" value="TreeGrafter"/>
</dbReference>
<evidence type="ECO:0000313" key="6">
    <source>
        <dbReference type="Proteomes" id="UP000027238"/>
    </source>
</evidence>
<name>A0A066XNU4_COLSU</name>
<organism evidence="5 6">
    <name type="scientific">Colletotrichum sublineola</name>
    <name type="common">Sorghum anthracnose fungus</name>
    <dbReference type="NCBI Taxonomy" id="1173701"/>
    <lineage>
        <taxon>Eukaryota</taxon>
        <taxon>Fungi</taxon>
        <taxon>Dikarya</taxon>
        <taxon>Ascomycota</taxon>
        <taxon>Pezizomycotina</taxon>
        <taxon>Sordariomycetes</taxon>
        <taxon>Hypocreomycetidae</taxon>
        <taxon>Glomerellales</taxon>
        <taxon>Glomerellaceae</taxon>
        <taxon>Colletotrichum</taxon>
        <taxon>Colletotrichum graminicola species complex</taxon>
    </lineage>
</organism>
<proteinExistence type="inferred from homology"/>
<dbReference type="AlphaFoldDB" id="A0A066XNU4"/>
<keyword evidence="6" id="KW-1185">Reference proteome</keyword>
<accession>A0A066XNU4</accession>
<comment type="caution">
    <text evidence="5">The sequence shown here is derived from an EMBL/GenBank/DDBJ whole genome shotgun (WGS) entry which is preliminary data.</text>
</comment>
<dbReference type="PANTHER" id="PTHR43918">
    <property type="entry name" value="ACETYLCHOLINESTERASE"/>
    <property type="match status" value="1"/>
</dbReference>
<dbReference type="InterPro" id="IPR050654">
    <property type="entry name" value="AChE-related_enzymes"/>
</dbReference>
<evidence type="ECO:0000256" key="2">
    <source>
        <dbReference type="ARBA" id="ARBA00022801"/>
    </source>
</evidence>
<dbReference type="OMA" id="DMYTYAY"/>
<dbReference type="eggNOG" id="KOG4389">
    <property type="taxonomic scope" value="Eukaryota"/>
</dbReference>
<evidence type="ECO:0000256" key="3">
    <source>
        <dbReference type="SAM" id="SignalP"/>
    </source>
</evidence>
<dbReference type="Gene3D" id="3.40.50.1820">
    <property type="entry name" value="alpha/beta hydrolase"/>
    <property type="match status" value="2"/>
</dbReference>
<comment type="similarity">
    <text evidence="1">Belongs to the type-B carboxylesterase/lipase family.</text>
</comment>
<reference evidence="6" key="1">
    <citation type="journal article" date="2014" name="Genome Announc.">
        <title>Draft genome sequence of Colletotrichum sublineola, a destructive pathogen of cultivated sorghum.</title>
        <authorList>
            <person name="Baroncelli R."/>
            <person name="Sanz-Martin J.M."/>
            <person name="Rech G.E."/>
            <person name="Sukno S.A."/>
            <person name="Thon M.R."/>
        </authorList>
    </citation>
    <scope>NUCLEOTIDE SEQUENCE [LARGE SCALE GENOMIC DNA]</scope>
    <source>
        <strain evidence="6">TX430BB</strain>
    </source>
</reference>
<keyword evidence="2" id="KW-0378">Hydrolase</keyword>
<dbReference type="PROSITE" id="PS51257">
    <property type="entry name" value="PROKAR_LIPOPROTEIN"/>
    <property type="match status" value="1"/>
</dbReference>
<feature type="chain" id="PRO_5001630543" evidence="3">
    <location>
        <begin position="23"/>
        <end position="542"/>
    </location>
</feature>